<dbReference type="InterPro" id="IPR027417">
    <property type="entry name" value="P-loop_NTPase"/>
</dbReference>
<reference evidence="1" key="1">
    <citation type="submission" date="2023-07" db="EMBL/GenBank/DDBJ databases">
        <title>Sorghum-associated microbial communities from plants grown in Nebraska, USA.</title>
        <authorList>
            <person name="Schachtman D."/>
        </authorList>
    </citation>
    <scope>NUCLEOTIDE SEQUENCE</scope>
    <source>
        <strain evidence="1">DS3754</strain>
    </source>
</reference>
<dbReference type="PRINTS" id="PR01100">
    <property type="entry name" value="SHIKIMTKNASE"/>
</dbReference>
<keyword evidence="1" id="KW-0808">Transferase</keyword>
<dbReference type="EC" id="2.7.1.71" evidence="1"/>
<evidence type="ECO:0000313" key="1">
    <source>
        <dbReference type="EMBL" id="MDP9896518.1"/>
    </source>
</evidence>
<dbReference type="EMBL" id="JAUSRD010000018">
    <property type="protein sequence ID" value="MDP9896518.1"/>
    <property type="molecule type" value="Genomic_DNA"/>
</dbReference>
<evidence type="ECO:0000313" key="2">
    <source>
        <dbReference type="Proteomes" id="UP001242045"/>
    </source>
</evidence>
<protein>
    <submittedName>
        <fullName evidence="1">Shikimate kinase</fullName>
        <ecNumber evidence="1">2.7.1.71</ecNumber>
    </submittedName>
</protein>
<dbReference type="Proteomes" id="UP001242045">
    <property type="component" value="Unassembled WGS sequence"/>
</dbReference>
<keyword evidence="1" id="KW-0418">Kinase</keyword>
<dbReference type="Gene3D" id="3.40.50.300">
    <property type="entry name" value="P-loop containing nucleotide triphosphate hydrolases"/>
    <property type="match status" value="1"/>
</dbReference>
<dbReference type="AlphaFoldDB" id="A0AAW8CYS0"/>
<dbReference type="SUPFAM" id="SSF52540">
    <property type="entry name" value="P-loop containing nucleoside triphosphate hydrolases"/>
    <property type="match status" value="1"/>
</dbReference>
<gene>
    <name evidence="1" type="ORF">J2W31_005653</name>
</gene>
<dbReference type="InterPro" id="IPR031322">
    <property type="entry name" value="Shikimate/glucono_kinase"/>
</dbReference>
<accession>A0AAW8CYS0</accession>
<comment type="caution">
    <text evidence="1">The sequence shown here is derived from an EMBL/GenBank/DDBJ whole genome shotgun (WGS) entry which is preliminary data.</text>
</comment>
<sequence>MHTVPPHSVVHLIGPGGAGKTTAGALAASRLGWRFVDLDREFIAREGDVAAYMAVHGYARYAQRNVAVYREAMNARSAPTVFALSSGFMTYAATTDPQYAVLRQAIEHDALTVLLLPSFDLETCVEAIVQRQLARPYLAGNRANEEARIRERFPVFMALQCARFDSSEAPRELAMRIEQFVRARCAA</sequence>
<dbReference type="RefSeq" id="WP_307686815.1">
    <property type="nucleotide sequence ID" value="NZ_JAUSRD010000018.1"/>
</dbReference>
<dbReference type="GO" id="GO:0004765">
    <property type="term" value="F:shikimate kinase activity"/>
    <property type="evidence" value="ECO:0007669"/>
    <property type="project" value="UniProtKB-EC"/>
</dbReference>
<organism evidence="1 2">
    <name type="scientific">Variovorax boronicumulans</name>
    <dbReference type="NCBI Taxonomy" id="436515"/>
    <lineage>
        <taxon>Bacteria</taxon>
        <taxon>Pseudomonadati</taxon>
        <taxon>Pseudomonadota</taxon>
        <taxon>Betaproteobacteria</taxon>
        <taxon>Burkholderiales</taxon>
        <taxon>Comamonadaceae</taxon>
        <taxon>Variovorax</taxon>
    </lineage>
</organism>
<name>A0AAW8CYS0_9BURK</name>
<proteinExistence type="predicted"/>
<dbReference type="Pfam" id="PF01202">
    <property type="entry name" value="SKI"/>
    <property type="match status" value="1"/>
</dbReference>